<dbReference type="PANTHER" id="PTHR31161">
    <property type="entry name" value="PROTEIN GRAVITROPIC IN THE LIGHT 1"/>
    <property type="match status" value="1"/>
</dbReference>
<evidence type="ECO:0000313" key="6">
    <source>
        <dbReference type="Proteomes" id="UP000264353"/>
    </source>
</evidence>
<keyword evidence="2" id="KW-0472">Membrane</keyword>
<dbReference type="Proteomes" id="UP000264353">
    <property type="component" value="Chromosome A10"/>
</dbReference>
<accession>A0A397XLQ4</accession>
<dbReference type="Pfam" id="PF04859">
    <property type="entry name" value="DUF641"/>
    <property type="match status" value="1"/>
</dbReference>
<keyword evidence="2" id="KW-1133">Transmembrane helix</keyword>
<dbReference type="InterPro" id="IPR056813">
    <property type="entry name" value="GIL1_IRKI_C"/>
</dbReference>
<feature type="domain" description="DUF641" evidence="3">
    <location>
        <begin position="174"/>
        <end position="293"/>
    </location>
</feature>
<dbReference type="InterPro" id="IPR040225">
    <property type="entry name" value="GIL1-like"/>
</dbReference>
<feature type="domain" description="GIL1/IRKI C-terminal" evidence="4">
    <location>
        <begin position="513"/>
        <end position="567"/>
    </location>
</feature>
<name>A0A397XLQ4_BRACM</name>
<dbReference type="Pfam" id="PF24994">
    <property type="entry name" value="GIL1_IRKI_C"/>
    <property type="match status" value="1"/>
</dbReference>
<evidence type="ECO:0000256" key="2">
    <source>
        <dbReference type="SAM" id="Phobius"/>
    </source>
</evidence>
<protein>
    <submittedName>
        <fullName evidence="5">Uncharacterized protein</fullName>
    </submittedName>
</protein>
<evidence type="ECO:0000313" key="5">
    <source>
        <dbReference type="EMBL" id="RID41308.1"/>
    </source>
</evidence>
<keyword evidence="2" id="KW-0812">Transmembrane</keyword>
<dbReference type="GO" id="GO:0009639">
    <property type="term" value="P:response to red or far red light"/>
    <property type="evidence" value="ECO:0007669"/>
    <property type="project" value="InterPro"/>
</dbReference>
<feature type="compositionally biased region" description="Acidic residues" evidence="1">
    <location>
        <begin position="146"/>
        <end position="156"/>
    </location>
</feature>
<organism evidence="5 6">
    <name type="scientific">Brassica campestris</name>
    <name type="common">Field mustard</name>
    <dbReference type="NCBI Taxonomy" id="3711"/>
    <lineage>
        <taxon>Eukaryota</taxon>
        <taxon>Viridiplantae</taxon>
        <taxon>Streptophyta</taxon>
        <taxon>Embryophyta</taxon>
        <taxon>Tracheophyta</taxon>
        <taxon>Spermatophyta</taxon>
        <taxon>Magnoliopsida</taxon>
        <taxon>eudicotyledons</taxon>
        <taxon>Gunneridae</taxon>
        <taxon>Pentapetalae</taxon>
        <taxon>rosids</taxon>
        <taxon>malvids</taxon>
        <taxon>Brassicales</taxon>
        <taxon>Brassicaceae</taxon>
        <taxon>Brassiceae</taxon>
        <taxon>Brassica</taxon>
    </lineage>
</organism>
<dbReference type="GO" id="GO:0009959">
    <property type="term" value="P:negative gravitropism"/>
    <property type="evidence" value="ECO:0007669"/>
    <property type="project" value="InterPro"/>
</dbReference>
<evidence type="ECO:0000256" key="1">
    <source>
        <dbReference type="SAM" id="MobiDB-lite"/>
    </source>
</evidence>
<feature type="region of interest" description="Disordered" evidence="1">
    <location>
        <begin position="125"/>
        <end position="166"/>
    </location>
</feature>
<gene>
    <name evidence="5" type="ORF">BRARA_J01281</name>
</gene>
<dbReference type="AlphaFoldDB" id="A0A397XLQ4"/>
<evidence type="ECO:0000259" key="3">
    <source>
        <dbReference type="Pfam" id="PF04859"/>
    </source>
</evidence>
<dbReference type="EMBL" id="CM010637">
    <property type="protein sequence ID" value="RID41308.1"/>
    <property type="molecule type" value="Genomic_DNA"/>
</dbReference>
<proteinExistence type="predicted"/>
<dbReference type="InterPro" id="IPR006943">
    <property type="entry name" value="DUF641_pln"/>
</dbReference>
<sequence>MLVVSHLFIFFFFFLYWRGKMLPGILLCSLNPRNHSKKKKSERESLDTDPKDIDYWYSVQFNRDPPRFALRSENNNNHRSRIGEFCKTKKRGEMANKVSNFSDLIQRVTASCLLHPLSAGRQDLAANRRGEYDTEEEEGEIRYEDASENENGEEDETVRGKSKSGGSVVSVEAVQEMEVVMEEVFTAAAALKRAYVALQDAHSPWDPEKMHDADVAMVAELRRIGTLRERFRRMKGGGRRRNDGGRGMLREAVAPYEAVVKELKKEAKAKDAEIENLKEKVKAMVNGNGNGGKKHRLLSSRKVNCTTQVAVSPVPELFEMTMSQVKEASKSFTGILLSLMRAARWDIAAAVRSIEAASAASDGGMSTTASALASSVPNGHAKFALESYICRKIFQGFDHETFYMDGSLSSLINPDQYRRDCFAQFKDMKAMDPMELLGILPTCHFGKFCSKKYLSIIHNKMEESLFGDSEQREVVLAGNHPRSQFYGEFLGLAKAVWLLHLLAFSLDPSPSHFEANRGAEYHSQYMESVVRFPDGRVPAGQVVGFPVCPGFKLSHQGKGSIIKSRVYLVPRA</sequence>
<evidence type="ECO:0000259" key="4">
    <source>
        <dbReference type="Pfam" id="PF24994"/>
    </source>
</evidence>
<feature type="transmembrane region" description="Helical" evidence="2">
    <location>
        <begin position="6"/>
        <end position="30"/>
    </location>
</feature>
<reference evidence="5 6" key="1">
    <citation type="submission" date="2018-06" db="EMBL/GenBank/DDBJ databases">
        <title>WGS assembly of Brassica rapa FPsc.</title>
        <authorList>
            <person name="Bowman J."/>
            <person name="Kohchi T."/>
            <person name="Yamato K."/>
            <person name="Jenkins J."/>
            <person name="Shu S."/>
            <person name="Ishizaki K."/>
            <person name="Yamaoka S."/>
            <person name="Nishihama R."/>
            <person name="Nakamura Y."/>
            <person name="Berger F."/>
            <person name="Adam C."/>
            <person name="Aki S."/>
            <person name="Althoff F."/>
            <person name="Araki T."/>
            <person name="Arteaga-Vazquez M."/>
            <person name="Balasubrmanian S."/>
            <person name="Bauer D."/>
            <person name="Boehm C."/>
            <person name="Briginshaw L."/>
            <person name="Caballero-Perez J."/>
            <person name="Catarino B."/>
            <person name="Chen F."/>
            <person name="Chiyoda S."/>
            <person name="Chovatia M."/>
            <person name="Davies K."/>
            <person name="Delmans M."/>
            <person name="Demura T."/>
            <person name="Dierschke T."/>
            <person name="Dolan L."/>
            <person name="Dorantes-Acosta A."/>
            <person name="Eklund D."/>
            <person name="Florent S."/>
            <person name="Flores-Sandoval E."/>
            <person name="Fujiyama A."/>
            <person name="Fukuzawa H."/>
            <person name="Galik B."/>
            <person name="Grimanelli D."/>
            <person name="Grimwood J."/>
            <person name="Grossniklaus U."/>
            <person name="Hamada T."/>
            <person name="Haseloff J."/>
            <person name="Hetherington A."/>
            <person name="Higo A."/>
            <person name="Hirakawa Y."/>
            <person name="Hundley H."/>
            <person name="Ikeda Y."/>
            <person name="Inoue K."/>
            <person name="Inoue S."/>
            <person name="Ishida S."/>
            <person name="Jia Q."/>
            <person name="Kakita M."/>
            <person name="Kanazawa T."/>
            <person name="Kawai Y."/>
            <person name="Kawashima T."/>
            <person name="Kennedy M."/>
            <person name="Kinose K."/>
            <person name="Kinoshita T."/>
            <person name="Kohara Y."/>
            <person name="Koide E."/>
            <person name="Komatsu K."/>
            <person name="Kopischke S."/>
            <person name="Kubo M."/>
            <person name="Kyozuka J."/>
            <person name="Lagercrantz U."/>
            <person name="Lin S."/>
            <person name="Lindquist E."/>
            <person name="Lipzen A."/>
            <person name="Lu C."/>
            <person name="Luna E."/>
            <person name="Martienssen R."/>
            <person name="Minamino N."/>
            <person name="Mizutani M."/>
            <person name="Mizutani M."/>
            <person name="Mochizuki N."/>
            <person name="Monte I."/>
            <person name="Mosher R."/>
            <person name="Nagasaki H."/>
            <person name="Nakagami H."/>
            <person name="Naramoto S."/>
            <person name="Nishitani K."/>
            <person name="Ohtani M."/>
            <person name="Okamoto T."/>
            <person name="Okumura M."/>
            <person name="Phillips J."/>
            <person name="Pollak B."/>
            <person name="Reinders A."/>
            <person name="Roevekamp M."/>
            <person name="Sano R."/>
            <person name="Sawa S."/>
            <person name="Schmid M."/>
            <person name="Shirakawa M."/>
            <person name="Solano R."/>
            <person name="Spunde A."/>
            <person name="Suetsugu N."/>
            <person name="Sugano S."/>
            <person name="Sugiyama A."/>
            <person name="Sun R."/>
            <person name="Suzuki Y."/>
            <person name="Takenaka M."/>
            <person name="Takezawa D."/>
            <person name="Tomogane H."/>
            <person name="Tsuzuki M."/>
            <person name="Ueda T."/>
            <person name="Umeda M."/>
            <person name="Ward J."/>
            <person name="Watanabe Y."/>
            <person name="Yazaki K."/>
            <person name="Yokoyama R."/>
            <person name="Yoshitake Y."/>
            <person name="Yotsui I."/>
            <person name="Zachgo S."/>
            <person name="Schmutz J."/>
        </authorList>
    </citation>
    <scope>NUCLEOTIDE SEQUENCE [LARGE SCALE GENOMIC DNA]</scope>
    <source>
        <strain evidence="6">cv. B-3</strain>
    </source>
</reference>